<dbReference type="AlphaFoldDB" id="L5K3U2"/>
<gene>
    <name evidence="2" type="ORF">PAL_GLEAN10017522</name>
</gene>
<accession>L5K3U2</accession>
<organism evidence="2 3">
    <name type="scientific">Pteropus alecto</name>
    <name type="common">Black flying fox</name>
    <dbReference type="NCBI Taxonomy" id="9402"/>
    <lineage>
        <taxon>Eukaryota</taxon>
        <taxon>Metazoa</taxon>
        <taxon>Chordata</taxon>
        <taxon>Craniata</taxon>
        <taxon>Vertebrata</taxon>
        <taxon>Euteleostomi</taxon>
        <taxon>Mammalia</taxon>
        <taxon>Eutheria</taxon>
        <taxon>Laurasiatheria</taxon>
        <taxon>Chiroptera</taxon>
        <taxon>Yinpterochiroptera</taxon>
        <taxon>Pteropodoidea</taxon>
        <taxon>Pteropodidae</taxon>
        <taxon>Pteropodinae</taxon>
        <taxon>Pteropus</taxon>
    </lineage>
</organism>
<feature type="region of interest" description="Disordered" evidence="1">
    <location>
        <begin position="22"/>
        <end position="74"/>
    </location>
</feature>
<protein>
    <submittedName>
        <fullName evidence="2">Uncharacterized protein</fullName>
    </submittedName>
</protein>
<dbReference type="InParanoid" id="L5K3U2"/>
<sequence>MSPLNFRLGPFYLRLGLGYRSSDQEHDARRSRRNAQLLHDANSYLQERDYVQEEGEEEKKGEFREEAEEVRIGF</sequence>
<keyword evidence="3" id="KW-1185">Reference proteome</keyword>
<evidence type="ECO:0000313" key="2">
    <source>
        <dbReference type="EMBL" id="ELK06012.1"/>
    </source>
</evidence>
<feature type="compositionally biased region" description="Basic and acidic residues" evidence="1">
    <location>
        <begin position="46"/>
        <end position="74"/>
    </location>
</feature>
<evidence type="ECO:0000256" key="1">
    <source>
        <dbReference type="SAM" id="MobiDB-lite"/>
    </source>
</evidence>
<name>L5K3U2_PTEAL</name>
<reference evidence="3" key="1">
    <citation type="journal article" date="2013" name="Science">
        <title>Comparative analysis of bat genomes provides insight into the evolution of flight and immunity.</title>
        <authorList>
            <person name="Zhang G."/>
            <person name="Cowled C."/>
            <person name="Shi Z."/>
            <person name="Huang Z."/>
            <person name="Bishop-Lilly K.A."/>
            <person name="Fang X."/>
            <person name="Wynne J.W."/>
            <person name="Xiong Z."/>
            <person name="Baker M.L."/>
            <person name="Zhao W."/>
            <person name="Tachedjian M."/>
            <person name="Zhu Y."/>
            <person name="Zhou P."/>
            <person name="Jiang X."/>
            <person name="Ng J."/>
            <person name="Yang L."/>
            <person name="Wu L."/>
            <person name="Xiao J."/>
            <person name="Feng Y."/>
            <person name="Chen Y."/>
            <person name="Sun X."/>
            <person name="Zhang Y."/>
            <person name="Marsh G.A."/>
            <person name="Crameri G."/>
            <person name="Broder C.C."/>
            <person name="Frey K.G."/>
            <person name="Wang L.F."/>
            <person name="Wang J."/>
        </authorList>
    </citation>
    <scope>NUCLEOTIDE SEQUENCE [LARGE SCALE GENOMIC DNA]</scope>
</reference>
<dbReference type="Proteomes" id="UP000010552">
    <property type="component" value="Unassembled WGS sequence"/>
</dbReference>
<evidence type="ECO:0000313" key="3">
    <source>
        <dbReference type="Proteomes" id="UP000010552"/>
    </source>
</evidence>
<proteinExistence type="predicted"/>
<dbReference type="EMBL" id="KB031037">
    <property type="protein sequence ID" value="ELK06012.1"/>
    <property type="molecule type" value="Genomic_DNA"/>
</dbReference>